<proteinExistence type="predicted"/>
<reference evidence="4 5" key="1">
    <citation type="journal article" date="2009" name="Int. J. Syst. Evol. Microbiol.">
        <title>Paenibacillus contaminans sp. nov., isolated from a contaminated laboratory plate.</title>
        <authorList>
            <person name="Chou J.H."/>
            <person name="Lee J.H."/>
            <person name="Lin M.C."/>
            <person name="Chang P.S."/>
            <person name="Arun A.B."/>
            <person name="Young C.C."/>
            <person name="Chen W.M."/>
        </authorList>
    </citation>
    <scope>NUCLEOTIDE SEQUENCE [LARGE SCALE GENOMIC DNA]</scope>
    <source>
        <strain evidence="4 5">CKOBP-6</strain>
    </source>
</reference>
<protein>
    <recommendedName>
        <fullName evidence="3">Heparinase II/III-like C-terminal domain-containing protein</fullName>
    </recommendedName>
</protein>
<evidence type="ECO:0000259" key="3">
    <source>
        <dbReference type="Pfam" id="PF07940"/>
    </source>
</evidence>
<dbReference type="Proteomes" id="UP000250369">
    <property type="component" value="Unassembled WGS sequence"/>
</dbReference>
<keyword evidence="5" id="KW-1185">Reference proteome</keyword>
<feature type="domain" description="Heparinase II/III-like C-terminal" evidence="3">
    <location>
        <begin position="604"/>
        <end position="667"/>
    </location>
</feature>
<evidence type="ECO:0000313" key="5">
    <source>
        <dbReference type="Proteomes" id="UP000250369"/>
    </source>
</evidence>
<dbReference type="GO" id="GO:0016829">
    <property type="term" value="F:lyase activity"/>
    <property type="evidence" value="ECO:0007669"/>
    <property type="project" value="InterPro"/>
</dbReference>
<organism evidence="4 5">
    <name type="scientific">Paenibacillus contaminans</name>
    <dbReference type="NCBI Taxonomy" id="450362"/>
    <lineage>
        <taxon>Bacteria</taxon>
        <taxon>Bacillati</taxon>
        <taxon>Bacillota</taxon>
        <taxon>Bacilli</taxon>
        <taxon>Bacillales</taxon>
        <taxon>Paenibacillaceae</taxon>
        <taxon>Paenibacillus</taxon>
    </lineage>
</organism>
<evidence type="ECO:0000256" key="1">
    <source>
        <dbReference type="ARBA" id="ARBA00004196"/>
    </source>
</evidence>
<name>A0A329LWX5_9BACL</name>
<gene>
    <name evidence="4" type="ORF">DQG23_39745</name>
</gene>
<evidence type="ECO:0000313" key="4">
    <source>
        <dbReference type="EMBL" id="RAV09227.1"/>
    </source>
</evidence>
<dbReference type="OrthoDB" id="2491499at2"/>
<dbReference type="SUPFAM" id="SSF48230">
    <property type="entry name" value="Chondroitin AC/alginate lyase"/>
    <property type="match status" value="1"/>
</dbReference>
<evidence type="ECO:0000256" key="2">
    <source>
        <dbReference type="SAM" id="MobiDB-lite"/>
    </source>
</evidence>
<comment type="caution">
    <text evidence="4">The sequence shown here is derived from an EMBL/GenBank/DDBJ whole genome shotgun (WGS) entry which is preliminary data.</text>
</comment>
<feature type="region of interest" description="Disordered" evidence="2">
    <location>
        <begin position="1"/>
        <end position="30"/>
    </location>
</feature>
<accession>A0A329LWX5</accession>
<sequence>MLHNKKDEGGSGQSDSRLPVSDGQSGEVPAEAMRGHITCAKKRSSLYTSEKVAAARKNVRNYGWAAGLRDSAVSKAERYAAFGLDALWSAVPAQTLPRSYGVNQAMGSPITGRGIDAYGNYPYRGDPLNEPWKIVDPSSGYTFPSNDFGAYYASGLDVHGIFQPGLADRCLLVNTLYPEKGPDWGVDDGFGWVDENGVRYTFIAYYVHWILWFGADGLLNEAVNHLRDAYLYTGDAKYARSGLVLLDRIADVYPDMDISWHDAKSFLNSHGLTGQGKVIGNIWETFLIKDLLRAYDAFYPAADDPETVAFLSRKAASCKLANPKTSGDAIRRNIEDGIVKQVFPAVRNAQVHGNDGMHQSALAMAAVVYDTMPETKEWLDFVFQTGGLESDPWRVTGGNVFNSLVCLVDRDGNGDEASPGYNALWLTEHQETADILDGYDKYPEADLYRNVKFRGMFYALLPQIFIERYTNNTGDTGSTGKPGIGARMSDVLKGFDKYGDPLFAQWAYKLNGDSADGIHRNIFAEEPEQIAEAIRQAVAAHGTLAMDSGNETGYGLAALRDGYSSGSGFGSLCETEAGASAGAERVAAGNGEANTLRDVWMYYGRNTGHGHFDTLQIGMHGFGLDVTPDLGYPEFADDVDMHRAQWVINTVSHNTVVVDKRKQSPQWVGLPHHFDDSGAVQLIDVEAPLVYPQTRLYRRMTAMIRADEVNSYAVDIFRVKGGSEHCFSFHGADAEVTTAGLSMSRQADESGVYEGTYAGPDVPFGVRADDIEGWNYRGSGYHWLRNVDRDRQPGAAFSVDWKLKDTWNVYGAGEGAPTDVHVRLTMLGELDEVALADGMPPRNKPGNPSSLRYMLAKRTGSDLESSFTSVIETYKGERFVSSIEPAGMTANGVPVSGADAVAVRVALADGRVDTIASSLDPSIKYVVGGMLRFKGSFGVYSERNGRETYRYVHDGTVFAPIGEPDSGQAAALTGTVFDFTRELSVRNELIVEMNAVGVDLSQLQGAMIIVANDGVRNAAYRICGAAELGGGRYSINIGRITTIRAYANPSDLGEGYLYDVAEGAAFRIPLTHSSVRK</sequence>
<dbReference type="InterPro" id="IPR012480">
    <property type="entry name" value="Hepar_II_III_C"/>
</dbReference>
<dbReference type="Pfam" id="PF07940">
    <property type="entry name" value="Hepar_II_III_C"/>
    <property type="match status" value="1"/>
</dbReference>
<comment type="subcellular location">
    <subcellularLocation>
        <location evidence="1">Cell envelope</location>
    </subcellularLocation>
</comment>
<dbReference type="RefSeq" id="WP_113036601.1">
    <property type="nucleotide sequence ID" value="NZ_QMFB01000051.1"/>
</dbReference>
<dbReference type="Gene3D" id="1.50.10.100">
    <property type="entry name" value="Chondroitin AC/alginate lyase"/>
    <property type="match status" value="1"/>
</dbReference>
<dbReference type="Gene3D" id="2.70.98.70">
    <property type="match status" value="1"/>
</dbReference>
<dbReference type="EMBL" id="QMFB01000051">
    <property type="protein sequence ID" value="RAV09227.1"/>
    <property type="molecule type" value="Genomic_DNA"/>
</dbReference>
<dbReference type="GO" id="GO:0030313">
    <property type="term" value="C:cell envelope"/>
    <property type="evidence" value="ECO:0007669"/>
    <property type="project" value="UniProtKB-SubCell"/>
</dbReference>
<dbReference type="InterPro" id="IPR008929">
    <property type="entry name" value="Chondroitin_lyas"/>
</dbReference>
<dbReference type="AlphaFoldDB" id="A0A329LWX5"/>